<organism evidence="1 2">
    <name type="scientific">Micromonospora krabiensis</name>
    <dbReference type="NCBI Taxonomy" id="307121"/>
    <lineage>
        <taxon>Bacteria</taxon>
        <taxon>Bacillati</taxon>
        <taxon>Actinomycetota</taxon>
        <taxon>Actinomycetes</taxon>
        <taxon>Micromonosporales</taxon>
        <taxon>Micromonosporaceae</taxon>
        <taxon>Micromonospora</taxon>
    </lineage>
</organism>
<protein>
    <submittedName>
        <fullName evidence="1">Uncharacterized protein</fullName>
    </submittedName>
</protein>
<dbReference type="Proteomes" id="UP000199393">
    <property type="component" value="Chromosome I"/>
</dbReference>
<accession>A0A1C3N530</accession>
<proteinExistence type="predicted"/>
<dbReference type="AlphaFoldDB" id="A0A1C3N530"/>
<dbReference type="RefSeq" id="WP_197677605.1">
    <property type="nucleotide sequence ID" value="NZ_JBHRWG010000004.1"/>
</dbReference>
<reference evidence="2" key="1">
    <citation type="submission" date="2016-06" db="EMBL/GenBank/DDBJ databases">
        <authorList>
            <person name="Varghese N."/>
            <person name="Submissions Spin"/>
        </authorList>
    </citation>
    <scope>NUCLEOTIDE SEQUENCE [LARGE SCALE GENOMIC DNA]</scope>
    <source>
        <strain evidence="2">DSM 45344</strain>
    </source>
</reference>
<name>A0A1C3N530_9ACTN</name>
<gene>
    <name evidence="1" type="ORF">GA0070620_3204</name>
</gene>
<evidence type="ECO:0000313" key="1">
    <source>
        <dbReference type="EMBL" id="SBV27678.1"/>
    </source>
</evidence>
<keyword evidence="2" id="KW-1185">Reference proteome</keyword>
<dbReference type="EMBL" id="LT598496">
    <property type="protein sequence ID" value="SBV27678.1"/>
    <property type="molecule type" value="Genomic_DNA"/>
</dbReference>
<sequence length="77" mass="8249">MGADRGPVAGRITFVGSIKWLERRPFDAHDLGRLLHHRSRLPGAGDEAVPIAVSRSGAVTHGVRVLAPEDLLAAYPD</sequence>
<dbReference type="STRING" id="307121.GA0070620_3204"/>
<evidence type="ECO:0000313" key="2">
    <source>
        <dbReference type="Proteomes" id="UP000199393"/>
    </source>
</evidence>